<comment type="cofactor">
    <cofactor evidence="1">
        <name>pyridoxal 5'-phosphate</name>
        <dbReference type="ChEBI" id="CHEBI:597326"/>
    </cofactor>
</comment>
<dbReference type="InterPro" id="IPR015421">
    <property type="entry name" value="PyrdxlP-dep_Trfase_major"/>
</dbReference>
<dbReference type="Pfam" id="PF00266">
    <property type="entry name" value="Aminotran_5"/>
    <property type="match status" value="1"/>
</dbReference>
<feature type="region of interest" description="Disordered" evidence="3">
    <location>
        <begin position="14"/>
        <end position="40"/>
    </location>
</feature>
<dbReference type="PANTHER" id="PTHR43586:SF8">
    <property type="entry name" value="CYSTEINE DESULFURASE 1, CHLOROPLASTIC"/>
    <property type="match status" value="1"/>
</dbReference>
<keyword evidence="5" id="KW-0032">Aminotransferase</keyword>
<evidence type="ECO:0000256" key="2">
    <source>
        <dbReference type="ARBA" id="ARBA00022898"/>
    </source>
</evidence>
<evidence type="ECO:0000256" key="1">
    <source>
        <dbReference type="ARBA" id="ARBA00001933"/>
    </source>
</evidence>
<accession>A0A7X6KZH0</accession>
<keyword evidence="5" id="KW-0808">Transferase</keyword>
<dbReference type="SUPFAM" id="SSF53383">
    <property type="entry name" value="PLP-dependent transferases"/>
    <property type="match status" value="1"/>
</dbReference>
<dbReference type="GO" id="GO:0008483">
    <property type="term" value="F:transaminase activity"/>
    <property type="evidence" value="ECO:0007669"/>
    <property type="project" value="UniProtKB-KW"/>
</dbReference>
<reference evidence="5 6" key="1">
    <citation type="submission" date="2020-04" db="EMBL/GenBank/DDBJ databases">
        <title>MicrobeNet Type strains.</title>
        <authorList>
            <person name="Nicholson A.C."/>
        </authorList>
    </citation>
    <scope>NUCLEOTIDE SEQUENCE [LARGE SCALE GENOMIC DNA]</scope>
    <source>
        <strain evidence="5 6">DSM 44956</strain>
    </source>
</reference>
<protein>
    <submittedName>
        <fullName evidence="5">Aminotransferase class V-fold PLP-dependent enzyme</fullName>
    </submittedName>
</protein>
<dbReference type="Gene3D" id="3.40.640.10">
    <property type="entry name" value="Type I PLP-dependent aspartate aminotransferase-like (Major domain)"/>
    <property type="match status" value="1"/>
</dbReference>
<keyword evidence="2" id="KW-0663">Pyridoxal phosphate</keyword>
<evidence type="ECO:0000313" key="6">
    <source>
        <dbReference type="Proteomes" id="UP000540698"/>
    </source>
</evidence>
<sequence>MRIVGDVRVTGEGSVALRSPAPRSPVTRTDETSRPPATPPVAARALFPALAGATEVYLDSAATTQKPLPVIETIQRYHSNGTANVGRGTYPWATGLTARIARIRERTAAFIGAEHPDEVVFTAGATAALNAVALSWGLTALADGDEILYSASDHASNVYPWQHLRGLLARFGRRIHPIPYRTTAAGEADTDDILAKITPRTRLITTGHLHHVFGGLSTLEELRGRIDPAILLCFDCSQSGGHLPVDVTALGADFAIFAAHKMFGAPGTGILYCHRRVHDRLVPFLPGGNSGIATDPDGLRPGPMPALLEGGTPDIPGILALGSALEVLESFGMDVIAAHNRALTLRLIDGLRPIPGLEFLPGPAHAACEVGYGIVSFTLDGISATDAGFVLSELGFLVRTGAHCVPADTDGAGSVRVSTHIYNTPDEIDRFVACVRTIAEEVT</sequence>
<dbReference type="Proteomes" id="UP000540698">
    <property type="component" value="Unassembled WGS sequence"/>
</dbReference>
<name>A0A7X6KZH0_9NOCA</name>
<dbReference type="InterPro" id="IPR015422">
    <property type="entry name" value="PyrdxlP-dep_Trfase_small"/>
</dbReference>
<keyword evidence="6" id="KW-1185">Reference proteome</keyword>
<organism evidence="5 6">
    <name type="scientific">Nocardia gamkensis</name>
    <dbReference type="NCBI Taxonomy" id="352869"/>
    <lineage>
        <taxon>Bacteria</taxon>
        <taxon>Bacillati</taxon>
        <taxon>Actinomycetota</taxon>
        <taxon>Actinomycetes</taxon>
        <taxon>Mycobacteriales</taxon>
        <taxon>Nocardiaceae</taxon>
        <taxon>Nocardia</taxon>
    </lineage>
</organism>
<dbReference type="AlphaFoldDB" id="A0A7X6KZH0"/>
<evidence type="ECO:0000313" key="5">
    <source>
        <dbReference type="EMBL" id="NKY25050.1"/>
    </source>
</evidence>
<feature type="domain" description="Aminotransferase class V" evidence="4">
    <location>
        <begin position="56"/>
        <end position="431"/>
    </location>
</feature>
<dbReference type="InterPro" id="IPR015424">
    <property type="entry name" value="PyrdxlP-dep_Trfase"/>
</dbReference>
<dbReference type="Gene3D" id="3.90.1150.10">
    <property type="entry name" value="Aspartate Aminotransferase, domain 1"/>
    <property type="match status" value="1"/>
</dbReference>
<dbReference type="InterPro" id="IPR000192">
    <property type="entry name" value="Aminotrans_V_dom"/>
</dbReference>
<dbReference type="EMBL" id="JAAXOS010000001">
    <property type="protein sequence ID" value="NKY25050.1"/>
    <property type="molecule type" value="Genomic_DNA"/>
</dbReference>
<gene>
    <name evidence="5" type="ORF">HGB38_02220</name>
</gene>
<evidence type="ECO:0000259" key="4">
    <source>
        <dbReference type="Pfam" id="PF00266"/>
    </source>
</evidence>
<dbReference type="PANTHER" id="PTHR43586">
    <property type="entry name" value="CYSTEINE DESULFURASE"/>
    <property type="match status" value="1"/>
</dbReference>
<comment type="caution">
    <text evidence="5">The sequence shown here is derived from an EMBL/GenBank/DDBJ whole genome shotgun (WGS) entry which is preliminary data.</text>
</comment>
<proteinExistence type="predicted"/>
<evidence type="ECO:0000256" key="3">
    <source>
        <dbReference type="SAM" id="MobiDB-lite"/>
    </source>
</evidence>